<keyword evidence="2" id="KW-1185">Reference proteome</keyword>
<evidence type="ECO:0008006" key="3">
    <source>
        <dbReference type="Google" id="ProtNLM"/>
    </source>
</evidence>
<dbReference type="EMBL" id="BAABID010000004">
    <property type="protein sequence ID" value="GAA4718790.1"/>
    <property type="molecule type" value="Genomic_DNA"/>
</dbReference>
<protein>
    <recommendedName>
        <fullName evidence="3">GTPase</fullName>
    </recommendedName>
</protein>
<evidence type="ECO:0000313" key="1">
    <source>
        <dbReference type="EMBL" id="GAA4718790.1"/>
    </source>
</evidence>
<proteinExistence type="predicted"/>
<name>A0ABP8XZP0_9MICO</name>
<dbReference type="RefSeq" id="WP_172148901.1">
    <property type="nucleotide sequence ID" value="NZ_BAABID010000004.1"/>
</dbReference>
<reference evidence="2" key="1">
    <citation type="journal article" date="2019" name="Int. J. Syst. Evol. Microbiol.">
        <title>The Global Catalogue of Microorganisms (GCM) 10K type strain sequencing project: providing services to taxonomists for standard genome sequencing and annotation.</title>
        <authorList>
            <consortium name="The Broad Institute Genomics Platform"/>
            <consortium name="The Broad Institute Genome Sequencing Center for Infectious Disease"/>
            <person name="Wu L."/>
            <person name="Ma J."/>
        </authorList>
    </citation>
    <scope>NUCLEOTIDE SEQUENCE [LARGE SCALE GENOMIC DNA]</scope>
    <source>
        <strain evidence="2">JCM 18063</strain>
    </source>
</reference>
<accession>A0ABP8XZP0</accession>
<gene>
    <name evidence="1" type="ORF">GCM10023216_04090</name>
</gene>
<comment type="caution">
    <text evidence="1">The sequence shown here is derived from an EMBL/GenBank/DDBJ whole genome shotgun (WGS) entry which is preliminary data.</text>
</comment>
<sequence>MSTDAPVELVGVYHAEGSLLGELRYVVGRARGTAHCALCDVTHGTVRRKRSWDEYVAGLDVPLRLVHLDEMPDDVARAVARWGSPVVLGRTAEGELAPVLDRDQLEALGGDVDAFADAVEVARALR</sequence>
<evidence type="ECO:0000313" key="2">
    <source>
        <dbReference type="Proteomes" id="UP001500956"/>
    </source>
</evidence>
<organism evidence="1 2">
    <name type="scientific">Isoptericola chiayiensis</name>
    <dbReference type="NCBI Taxonomy" id="579446"/>
    <lineage>
        <taxon>Bacteria</taxon>
        <taxon>Bacillati</taxon>
        <taxon>Actinomycetota</taxon>
        <taxon>Actinomycetes</taxon>
        <taxon>Micrococcales</taxon>
        <taxon>Promicromonosporaceae</taxon>
        <taxon>Isoptericola</taxon>
    </lineage>
</organism>
<dbReference type="Proteomes" id="UP001500956">
    <property type="component" value="Unassembled WGS sequence"/>
</dbReference>